<keyword evidence="6 8" id="KW-0472">Membrane</keyword>
<dbReference type="Pfam" id="PF06151">
    <property type="entry name" value="Trehalose_recp"/>
    <property type="match status" value="1"/>
</dbReference>
<evidence type="ECO:0000256" key="3">
    <source>
        <dbReference type="ARBA" id="ARBA00022475"/>
    </source>
</evidence>
<keyword evidence="3" id="KW-1003">Cell membrane</keyword>
<name>A0A922SDS8_SPOEX</name>
<dbReference type="PANTHER" id="PTHR21421:SF29">
    <property type="entry name" value="GUSTATORY RECEPTOR 5A FOR TREHALOSE-RELATED"/>
    <property type="match status" value="1"/>
</dbReference>
<dbReference type="EMBL" id="JACEFF010000625">
    <property type="protein sequence ID" value="KAH9633965.1"/>
    <property type="molecule type" value="Genomic_DNA"/>
</dbReference>
<evidence type="ECO:0000256" key="2">
    <source>
        <dbReference type="ARBA" id="ARBA00005327"/>
    </source>
</evidence>
<sequence length="139" mass="15704">MGNSVKTTQVLTKLCPGYENSYSRYYIYPAYLAYSSVYLFVRFLSVALVAARIHSASMVPGPILFAVPATSYCKEVERFQNQVNDGVVVAFSGLHFFYITRDLVLTGSVCRHRKNIRHGEKTAINLDWASFKPIDHKTV</sequence>
<organism evidence="9 10">
    <name type="scientific">Spodoptera exigua</name>
    <name type="common">Beet armyworm</name>
    <name type="synonym">Noctua fulgens</name>
    <dbReference type="NCBI Taxonomy" id="7107"/>
    <lineage>
        <taxon>Eukaryota</taxon>
        <taxon>Metazoa</taxon>
        <taxon>Ecdysozoa</taxon>
        <taxon>Arthropoda</taxon>
        <taxon>Hexapoda</taxon>
        <taxon>Insecta</taxon>
        <taxon>Pterygota</taxon>
        <taxon>Neoptera</taxon>
        <taxon>Endopterygota</taxon>
        <taxon>Lepidoptera</taxon>
        <taxon>Glossata</taxon>
        <taxon>Ditrysia</taxon>
        <taxon>Noctuoidea</taxon>
        <taxon>Noctuidae</taxon>
        <taxon>Amphipyrinae</taxon>
        <taxon>Spodoptera</taxon>
    </lineage>
</organism>
<evidence type="ECO:0000256" key="6">
    <source>
        <dbReference type="ARBA" id="ARBA00023136"/>
    </source>
</evidence>
<evidence type="ECO:0000256" key="4">
    <source>
        <dbReference type="ARBA" id="ARBA00022692"/>
    </source>
</evidence>
<evidence type="ECO:0000313" key="9">
    <source>
        <dbReference type="EMBL" id="KAH9633965.1"/>
    </source>
</evidence>
<evidence type="ECO:0000256" key="1">
    <source>
        <dbReference type="ARBA" id="ARBA00004651"/>
    </source>
</evidence>
<dbReference type="GO" id="GO:0033041">
    <property type="term" value="F:sweet taste receptor activity"/>
    <property type="evidence" value="ECO:0007669"/>
    <property type="project" value="TreeGrafter"/>
</dbReference>
<dbReference type="InterPro" id="IPR009318">
    <property type="entry name" value="Gustatory_rcpt"/>
</dbReference>
<proteinExistence type="inferred from homology"/>
<accession>A0A922SDS8</accession>
<dbReference type="GO" id="GO:0005886">
    <property type="term" value="C:plasma membrane"/>
    <property type="evidence" value="ECO:0007669"/>
    <property type="project" value="UniProtKB-SubCell"/>
</dbReference>
<comment type="caution">
    <text evidence="9">The sequence shown here is derived from an EMBL/GenBank/DDBJ whole genome shotgun (WGS) entry which is preliminary data.</text>
</comment>
<comment type="subcellular location">
    <subcellularLocation>
        <location evidence="1">Cell membrane</location>
        <topology evidence="1">Multi-pass membrane protein</topology>
    </subcellularLocation>
</comment>
<protein>
    <submittedName>
        <fullName evidence="9">Uncharacterized protein</fullName>
    </submittedName>
</protein>
<dbReference type="Proteomes" id="UP000814243">
    <property type="component" value="Unassembled WGS sequence"/>
</dbReference>
<evidence type="ECO:0000256" key="7">
    <source>
        <dbReference type="ARBA" id="ARBA00023170"/>
    </source>
</evidence>
<feature type="transmembrane region" description="Helical" evidence="8">
    <location>
        <begin position="31"/>
        <end position="51"/>
    </location>
</feature>
<evidence type="ECO:0000256" key="5">
    <source>
        <dbReference type="ARBA" id="ARBA00022989"/>
    </source>
</evidence>
<keyword evidence="4 8" id="KW-0812">Transmembrane</keyword>
<gene>
    <name evidence="9" type="ORF">HF086_015169</name>
</gene>
<dbReference type="PANTHER" id="PTHR21421">
    <property type="entry name" value="GUSTATORY RECEPTOR"/>
    <property type="match status" value="1"/>
</dbReference>
<evidence type="ECO:0000313" key="10">
    <source>
        <dbReference type="Proteomes" id="UP000814243"/>
    </source>
</evidence>
<keyword evidence="5 8" id="KW-1133">Transmembrane helix</keyword>
<dbReference type="AlphaFoldDB" id="A0A922SDS8"/>
<comment type="similarity">
    <text evidence="2">Belongs to the insect chemoreceptor superfamily. Gustatory receptor (GR) family. Gr5a subfamily.</text>
</comment>
<keyword evidence="7" id="KW-0675">Receptor</keyword>
<reference evidence="9" key="1">
    <citation type="journal article" date="2021" name="G3 (Bethesda)">
        <title>Genome and transcriptome analysis of the beet armyworm Spodoptera exigua reveals targets for pest control. .</title>
        <authorList>
            <person name="Simon S."/>
            <person name="Breeschoten T."/>
            <person name="Jansen H.J."/>
            <person name="Dirks R.P."/>
            <person name="Schranz M.E."/>
            <person name="Ros V.I.D."/>
        </authorList>
    </citation>
    <scope>NUCLEOTIDE SEQUENCE</scope>
    <source>
        <strain evidence="9">TB_SE_WUR_2020</strain>
    </source>
</reference>
<evidence type="ECO:0000256" key="8">
    <source>
        <dbReference type="SAM" id="Phobius"/>
    </source>
</evidence>